<evidence type="ECO:0000256" key="1">
    <source>
        <dbReference type="SAM" id="MobiDB-lite"/>
    </source>
</evidence>
<keyword evidence="2" id="KW-1133">Transmembrane helix</keyword>
<keyword evidence="2" id="KW-0472">Membrane</keyword>
<proteinExistence type="predicted"/>
<reference evidence="3" key="1">
    <citation type="submission" date="2017-12" db="EMBL/GenBank/DDBJ databases">
        <title>Gene loss provides genomic basis for host adaptation in cereal stripe rust fungi.</title>
        <authorList>
            <person name="Xia C."/>
        </authorList>
    </citation>
    <scope>NUCLEOTIDE SEQUENCE [LARGE SCALE GENOMIC DNA]</scope>
    <source>
        <strain evidence="3">93-210</strain>
    </source>
</reference>
<keyword evidence="4" id="KW-1185">Reference proteome</keyword>
<dbReference type="EMBL" id="PKSL01000364">
    <property type="protein sequence ID" value="POV95113.1"/>
    <property type="molecule type" value="Genomic_DNA"/>
</dbReference>
<comment type="caution">
    <text evidence="3">The sequence shown here is derived from an EMBL/GenBank/DDBJ whole genome shotgun (WGS) entry which is preliminary data.</text>
</comment>
<evidence type="ECO:0000313" key="4">
    <source>
        <dbReference type="Proteomes" id="UP000239156"/>
    </source>
</evidence>
<keyword evidence="2" id="KW-0812">Transmembrane</keyword>
<dbReference type="AlphaFoldDB" id="A0A2S4UCS3"/>
<feature type="region of interest" description="Disordered" evidence="1">
    <location>
        <begin position="1"/>
        <end position="40"/>
    </location>
</feature>
<accession>A0A2S4UCS3</accession>
<feature type="non-terminal residue" evidence="3">
    <location>
        <position position="1"/>
    </location>
</feature>
<gene>
    <name evidence="3" type="ORF">PSTT_16454</name>
</gene>
<dbReference type="VEuPathDB" id="FungiDB:PSHT_07329"/>
<name>A0A2S4UCS3_9BASI</name>
<evidence type="ECO:0000256" key="2">
    <source>
        <dbReference type="SAM" id="Phobius"/>
    </source>
</evidence>
<dbReference type="Proteomes" id="UP000239156">
    <property type="component" value="Unassembled WGS sequence"/>
</dbReference>
<protein>
    <submittedName>
        <fullName evidence="3">Uncharacterized protein</fullName>
    </submittedName>
</protein>
<dbReference type="VEuPathDB" id="FungiDB:PSTT_16454"/>
<sequence>ERSNPDVHRRRRESGGNLYRPTEGATCDNSTYHTGKSGPRPNKYSLPSVANFPFVANVFFPVLPLLYNTFVQQRLRNDIRYLRLDTGPCPPTSGFHLTTHNSAQALKIQDRPNHNLPLGRSTVATSPEQNPYSAMIQSFTLPTRNELQRPR</sequence>
<evidence type="ECO:0000313" key="3">
    <source>
        <dbReference type="EMBL" id="POV95113.1"/>
    </source>
</evidence>
<feature type="transmembrane region" description="Helical" evidence="2">
    <location>
        <begin position="49"/>
        <end position="70"/>
    </location>
</feature>
<organism evidence="3 4">
    <name type="scientific">Puccinia striiformis</name>
    <dbReference type="NCBI Taxonomy" id="27350"/>
    <lineage>
        <taxon>Eukaryota</taxon>
        <taxon>Fungi</taxon>
        <taxon>Dikarya</taxon>
        <taxon>Basidiomycota</taxon>
        <taxon>Pucciniomycotina</taxon>
        <taxon>Pucciniomycetes</taxon>
        <taxon>Pucciniales</taxon>
        <taxon>Pucciniaceae</taxon>
        <taxon>Puccinia</taxon>
    </lineage>
</organism>